<dbReference type="SUPFAM" id="SSF46934">
    <property type="entry name" value="UBA-like"/>
    <property type="match status" value="1"/>
</dbReference>
<feature type="compositionally biased region" description="Basic and acidic residues" evidence="2">
    <location>
        <begin position="104"/>
        <end position="158"/>
    </location>
</feature>
<evidence type="ECO:0000313" key="4">
    <source>
        <dbReference type="RefSeq" id="XP_015279816.1"/>
    </source>
</evidence>
<comment type="similarity">
    <text evidence="1">Belongs to the SPATS2 family.</text>
</comment>
<dbReference type="InterPro" id="IPR009816">
    <property type="entry name" value="SPATS2-like"/>
</dbReference>
<reference evidence="4" key="1">
    <citation type="submission" date="2025-08" db="UniProtKB">
        <authorList>
            <consortium name="RefSeq"/>
        </authorList>
    </citation>
    <scope>IDENTIFICATION</scope>
</reference>
<dbReference type="Pfam" id="PF07139">
    <property type="entry name" value="SPATS2-like"/>
    <property type="match status" value="1"/>
</dbReference>
<evidence type="ECO:0000256" key="2">
    <source>
        <dbReference type="SAM" id="MobiDB-lite"/>
    </source>
</evidence>
<gene>
    <name evidence="4" type="primary">SPATS2L</name>
</gene>
<evidence type="ECO:0000256" key="1">
    <source>
        <dbReference type="ARBA" id="ARBA00007105"/>
    </source>
</evidence>
<dbReference type="RefSeq" id="XP_015279816.1">
    <property type="nucleotide sequence ID" value="XM_015424330.1"/>
</dbReference>
<feature type="region of interest" description="Disordered" evidence="2">
    <location>
        <begin position="198"/>
        <end position="224"/>
    </location>
</feature>
<accession>A0ABM1L1H9</accession>
<feature type="region of interest" description="Disordered" evidence="2">
    <location>
        <begin position="86"/>
        <end position="158"/>
    </location>
</feature>
<feature type="compositionally biased region" description="Basic residues" evidence="2">
    <location>
        <begin position="490"/>
        <end position="505"/>
    </location>
</feature>
<dbReference type="PANTHER" id="PTHR15623:SF8">
    <property type="entry name" value="SPATS2-LIKE PROTEIN"/>
    <property type="match status" value="1"/>
</dbReference>
<name>A0ABM1L1H9_GEKJA</name>
<feature type="compositionally biased region" description="Basic residues" evidence="2">
    <location>
        <begin position="91"/>
        <end position="103"/>
    </location>
</feature>
<dbReference type="PANTHER" id="PTHR15623">
    <property type="entry name" value="SPERMATOGENESIS-ASSOCIATED SERINE-RICH PROTEIN 2-RELATED"/>
    <property type="match status" value="1"/>
</dbReference>
<organism evidence="3 4">
    <name type="scientific">Gekko japonicus</name>
    <name type="common">Schlegel's Japanese gecko</name>
    <dbReference type="NCBI Taxonomy" id="146911"/>
    <lineage>
        <taxon>Eukaryota</taxon>
        <taxon>Metazoa</taxon>
        <taxon>Chordata</taxon>
        <taxon>Craniata</taxon>
        <taxon>Vertebrata</taxon>
        <taxon>Euteleostomi</taxon>
        <taxon>Lepidosauria</taxon>
        <taxon>Squamata</taxon>
        <taxon>Bifurcata</taxon>
        <taxon>Gekkota</taxon>
        <taxon>Gekkonidae</taxon>
        <taxon>Gekkoninae</taxon>
        <taxon>Gekko</taxon>
    </lineage>
</organism>
<feature type="compositionally biased region" description="Low complexity" evidence="2">
    <location>
        <begin position="425"/>
        <end position="437"/>
    </location>
</feature>
<feature type="compositionally biased region" description="Polar residues" evidence="2">
    <location>
        <begin position="469"/>
        <end position="485"/>
    </location>
</feature>
<protein>
    <submittedName>
        <fullName evidence="4">SPATS2-like protein</fullName>
    </submittedName>
</protein>
<keyword evidence="3" id="KW-1185">Reference proteome</keyword>
<evidence type="ECO:0000313" key="3">
    <source>
        <dbReference type="Proteomes" id="UP000694871"/>
    </source>
</evidence>
<sequence>MAGISSQANIKEKINAVRSVVPNKSNNEIVLVLQQFDNNVDRAVQAFMDVLLKEYRQPFHFKQTDTYMHQRKYVFLSSLAASENLLSARPNSKRKRSKSKQHHYSKDMKDKGDEAEKVSLESPELHTCRLNGCDKEPFPSKSANEKSKVVPQEEKSLECKDMGEAKPEIVGQKAELKKILLEADRKFVNSTELPDASLSSQPQCNIGRPKSKTSAVKPPLSASHLEIKPEDSLKKRGPNIEKSVKDLQRCTVSLTRYRMMIKEEVDSSVKKIKAAFAELHSCIIDREVSLMAEVDKVKEEAMEILTARQKKAEELKRLTDLASQMAETQLAELRAEIKHFVSERKYDEELGRSARFCYDIEQLKTQIQQCGEISHPKNNYSSRTPSGTLLQAATLRTASGIQSTSVRKSSSRAKTPDVKAPVAKVSSQAVASTSESSNPVAPANKQNGSSSQRRRFHTYYYGVRLNGSLKPQNASTEMDQNNSKSNSRHEYRRQHHNSFRPKNKGVIKTLEQSTPAKSMENLTCPEKNRPNHPAPGPMEPRALCSNVARVSPCNLCPPRIEASADTPVLSVPAVTLVA</sequence>
<dbReference type="InterPro" id="IPR009060">
    <property type="entry name" value="UBA-like_sf"/>
</dbReference>
<proteinExistence type="inferred from homology"/>
<feature type="region of interest" description="Disordered" evidence="2">
    <location>
        <begin position="400"/>
        <end position="535"/>
    </location>
</feature>
<dbReference type="Proteomes" id="UP000694871">
    <property type="component" value="Unplaced"/>
</dbReference>
<dbReference type="GeneID" id="107121417"/>